<dbReference type="InterPro" id="IPR011545">
    <property type="entry name" value="DEAD/DEAH_box_helicase_dom"/>
</dbReference>
<dbReference type="PANTHER" id="PTHR13710">
    <property type="entry name" value="DNA HELICASE RECQ FAMILY MEMBER"/>
    <property type="match status" value="1"/>
</dbReference>
<dbReference type="STRING" id="946122.A0A0C2WZT8"/>
<dbReference type="Gene3D" id="3.40.50.300">
    <property type="entry name" value="P-loop containing nucleotide triphosphate hydrolases"/>
    <property type="match status" value="2"/>
</dbReference>
<keyword evidence="4" id="KW-0238">DNA-binding</keyword>
<evidence type="ECO:0000256" key="4">
    <source>
        <dbReference type="ARBA" id="ARBA00023125"/>
    </source>
</evidence>
<evidence type="ECO:0000256" key="2">
    <source>
        <dbReference type="ARBA" id="ARBA00022741"/>
    </source>
</evidence>
<keyword evidence="2" id="KW-0547">Nucleotide-binding</keyword>
<dbReference type="AlphaFoldDB" id="A0A0C2WZT8"/>
<evidence type="ECO:0000313" key="11">
    <source>
        <dbReference type="EMBL" id="KIL61933.1"/>
    </source>
</evidence>
<dbReference type="EC" id="5.6.2.4" evidence="7"/>
<dbReference type="GO" id="GO:0005524">
    <property type="term" value="F:ATP binding"/>
    <property type="evidence" value="ECO:0007669"/>
    <property type="project" value="UniProtKB-KW"/>
</dbReference>
<feature type="region of interest" description="Disordered" evidence="8">
    <location>
        <begin position="727"/>
        <end position="750"/>
    </location>
</feature>
<evidence type="ECO:0000259" key="10">
    <source>
        <dbReference type="PROSITE" id="PS51194"/>
    </source>
</evidence>
<dbReference type="InterPro" id="IPR027417">
    <property type="entry name" value="P-loop_NTPase"/>
</dbReference>
<comment type="catalytic activity">
    <reaction evidence="6">
        <text>Couples ATP hydrolysis with the unwinding of duplex DNA by translocating in the 3'-5' direction.</text>
        <dbReference type="EC" id="5.6.2.4"/>
    </reaction>
</comment>
<dbReference type="GO" id="GO:0005694">
    <property type="term" value="C:chromosome"/>
    <property type="evidence" value="ECO:0007669"/>
    <property type="project" value="TreeGrafter"/>
</dbReference>
<evidence type="ECO:0000256" key="1">
    <source>
        <dbReference type="ARBA" id="ARBA00005446"/>
    </source>
</evidence>
<evidence type="ECO:0000259" key="9">
    <source>
        <dbReference type="PROSITE" id="PS51192"/>
    </source>
</evidence>
<dbReference type="PROSITE" id="PS51194">
    <property type="entry name" value="HELICASE_CTER"/>
    <property type="match status" value="1"/>
</dbReference>
<dbReference type="InterPro" id="IPR014001">
    <property type="entry name" value="Helicase_ATP-bd"/>
</dbReference>
<evidence type="ECO:0000256" key="3">
    <source>
        <dbReference type="ARBA" id="ARBA00022840"/>
    </source>
</evidence>
<dbReference type="SMART" id="SM00490">
    <property type="entry name" value="HELICc"/>
    <property type="match status" value="1"/>
</dbReference>
<feature type="domain" description="Helicase C-terminal" evidence="10">
    <location>
        <begin position="249"/>
        <end position="406"/>
    </location>
</feature>
<reference evidence="11 12" key="1">
    <citation type="submission" date="2014-04" db="EMBL/GenBank/DDBJ databases">
        <title>Evolutionary Origins and Diversification of the Mycorrhizal Mutualists.</title>
        <authorList>
            <consortium name="DOE Joint Genome Institute"/>
            <consortium name="Mycorrhizal Genomics Consortium"/>
            <person name="Kohler A."/>
            <person name="Kuo A."/>
            <person name="Nagy L.G."/>
            <person name="Floudas D."/>
            <person name="Copeland A."/>
            <person name="Barry K.W."/>
            <person name="Cichocki N."/>
            <person name="Veneault-Fourrey C."/>
            <person name="LaButti K."/>
            <person name="Lindquist E.A."/>
            <person name="Lipzen A."/>
            <person name="Lundell T."/>
            <person name="Morin E."/>
            <person name="Murat C."/>
            <person name="Riley R."/>
            <person name="Ohm R."/>
            <person name="Sun H."/>
            <person name="Tunlid A."/>
            <person name="Henrissat B."/>
            <person name="Grigoriev I.V."/>
            <person name="Hibbett D.S."/>
            <person name="Martin F."/>
        </authorList>
    </citation>
    <scope>NUCLEOTIDE SEQUENCE [LARGE SCALE GENOMIC DNA]</scope>
    <source>
        <strain evidence="11 12">Koide BX008</strain>
    </source>
</reference>
<feature type="region of interest" description="Disordered" evidence="8">
    <location>
        <begin position="398"/>
        <end position="430"/>
    </location>
</feature>
<organism evidence="11 12">
    <name type="scientific">Amanita muscaria (strain Koide BX008)</name>
    <dbReference type="NCBI Taxonomy" id="946122"/>
    <lineage>
        <taxon>Eukaryota</taxon>
        <taxon>Fungi</taxon>
        <taxon>Dikarya</taxon>
        <taxon>Basidiomycota</taxon>
        <taxon>Agaricomycotina</taxon>
        <taxon>Agaricomycetes</taxon>
        <taxon>Agaricomycetidae</taxon>
        <taxon>Agaricales</taxon>
        <taxon>Pluteineae</taxon>
        <taxon>Amanitaceae</taxon>
        <taxon>Amanita</taxon>
    </lineage>
</organism>
<dbReference type="GO" id="GO:0043138">
    <property type="term" value="F:3'-5' DNA helicase activity"/>
    <property type="evidence" value="ECO:0007669"/>
    <property type="project" value="UniProtKB-EC"/>
</dbReference>
<keyword evidence="12" id="KW-1185">Reference proteome</keyword>
<dbReference type="OrthoDB" id="10261556at2759"/>
<comment type="similarity">
    <text evidence="1">Belongs to the helicase family. RecQ subfamily.</text>
</comment>
<dbReference type="GO" id="GO:0003677">
    <property type="term" value="F:DNA binding"/>
    <property type="evidence" value="ECO:0007669"/>
    <property type="project" value="UniProtKB-KW"/>
</dbReference>
<dbReference type="PROSITE" id="PS51192">
    <property type="entry name" value="HELICASE_ATP_BIND_1"/>
    <property type="match status" value="1"/>
</dbReference>
<protein>
    <recommendedName>
        <fullName evidence="7">DNA 3'-5' helicase</fullName>
        <ecNumber evidence="7">5.6.2.4</ecNumber>
    </recommendedName>
</protein>
<dbReference type="GO" id="GO:0009378">
    <property type="term" value="F:four-way junction helicase activity"/>
    <property type="evidence" value="ECO:0007669"/>
    <property type="project" value="TreeGrafter"/>
</dbReference>
<dbReference type="InParanoid" id="A0A0C2WZT8"/>
<dbReference type="GO" id="GO:0000724">
    <property type="term" value="P:double-strand break repair via homologous recombination"/>
    <property type="evidence" value="ECO:0007669"/>
    <property type="project" value="TreeGrafter"/>
</dbReference>
<evidence type="ECO:0000256" key="7">
    <source>
        <dbReference type="ARBA" id="ARBA00034808"/>
    </source>
</evidence>
<proteinExistence type="inferred from homology"/>
<gene>
    <name evidence="11" type="ORF">M378DRAFT_199360</name>
</gene>
<dbReference type="Pfam" id="PF00270">
    <property type="entry name" value="DEAD"/>
    <property type="match status" value="1"/>
</dbReference>
<dbReference type="SMART" id="SM00487">
    <property type="entry name" value="DEXDc"/>
    <property type="match status" value="1"/>
</dbReference>
<keyword evidence="3" id="KW-0067">ATP-binding</keyword>
<feature type="compositionally biased region" description="Low complexity" evidence="8">
    <location>
        <begin position="775"/>
        <end position="787"/>
    </location>
</feature>
<keyword evidence="5" id="KW-0413">Isomerase</keyword>
<evidence type="ECO:0000256" key="5">
    <source>
        <dbReference type="ARBA" id="ARBA00023235"/>
    </source>
</evidence>
<dbReference type="EMBL" id="KN818277">
    <property type="protein sequence ID" value="KIL61933.1"/>
    <property type="molecule type" value="Genomic_DNA"/>
</dbReference>
<feature type="domain" description="Helicase ATP-binding" evidence="9">
    <location>
        <begin position="47"/>
        <end position="221"/>
    </location>
</feature>
<accession>A0A0C2WZT8</accession>
<sequence length="818" mass="91429">MRDINDASALESVHAPTSTCSWTVNDVRELVWRKFGKRACWLQIQAALALYQGNDVIVCAATGFGKTLTFWIPLVMALEENRDKVSIVVTPLNLLGRQNVEVLEKVGISVVAIDAESAGEEVFKDIEAGKYSVIIINPELLMGNARVKKLWKFKFGSKILNFIFDEAHCISQWGDFRSEYRLVGELRYILNKKIPFYAVSATLPRMVLEDVRQILRLRSDTVYLQRTTDRPDIHLMARPLSFSAKSFRDLDFLVPKIPEGYQAGDELTMRKFVVFFNSVREAEDAAKHLMRLLPKGLQHKIAWFHSVMSSTFRKDATSALRNSDLWGLCATDAFGMGVDLPDIEIIVQWRATCSLCTLWQRFGRAARGSGYDAVAILLFEKKYLREVDSIPADPKAAVNASKRLKRKAPGDLQPASSKRPALSSKPVNISGCDDHDMTQIAVDTEQSDVCVEKKLLIEECRRRYLQVEACTKKKKGRAGKHDMERGSPMHDYLNAHLVFKCQQLVLRAYFDNDSGPVNDHIACDPVSLTGCPRCAPQDIQHCCDMCDPAYFNTLLRIREDGFQEVEDEHGGGSSDSGGSDGDNADAIIIARKSAVKKLKVTKEVVLAREELYNWRHEHATARFGAGLVATHGSHLLMPDSMIDRIITCAQVAKLPDLNSLIVETGWRQDLAEKYGMSLLTVVHTRYPHQNAPVPRKKKANENSVPSTNTASRVMHCSVCGGERHNRRSNLCPMKQKSSNPAVNPAKSSLHQAPAVLSPPISRPSFLAAPPSISQPSDSTVPSSYNSSSNTLPPFYQMLLQRPLLYPQFPSYDPMQRPL</sequence>
<dbReference type="SUPFAM" id="SSF52540">
    <property type="entry name" value="P-loop containing nucleoside triphosphate hydrolases"/>
    <property type="match status" value="1"/>
</dbReference>
<dbReference type="Pfam" id="PF00271">
    <property type="entry name" value="Helicase_C"/>
    <property type="match status" value="1"/>
</dbReference>
<evidence type="ECO:0000256" key="6">
    <source>
        <dbReference type="ARBA" id="ARBA00034617"/>
    </source>
</evidence>
<dbReference type="GO" id="GO:0005737">
    <property type="term" value="C:cytoplasm"/>
    <property type="evidence" value="ECO:0007669"/>
    <property type="project" value="TreeGrafter"/>
</dbReference>
<feature type="compositionally biased region" description="Polar residues" evidence="8">
    <location>
        <begin position="735"/>
        <end position="750"/>
    </location>
</feature>
<dbReference type="Proteomes" id="UP000054549">
    <property type="component" value="Unassembled WGS sequence"/>
</dbReference>
<evidence type="ECO:0000313" key="12">
    <source>
        <dbReference type="Proteomes" id="UP000054549"/>
    </source>
</evidence>
<name>A0A0C2WZT8_AMAMK</name>
<feature type="region of interest" description="Disordered" evidence="8">
    <location>
        <begin position="766"/>
        <end position="787"/>
    </location>
</feature>
<dbReference type="InterPro" id="IPR001650">
    <property type="entry name" value="Helicase_C-like"/>
</dbReference>
<evidence type="ECO:0000256" key="8">
    <source>
        <dbReference type="SAM" id="MobiDB-lite"/>
    </source>
</evidence>
<dbReference type="HOGENOM" id="CLU_001103_19_0_1"/>
<dbReference type="PANTHER" id="PTHR13710:SF105">
    <property type="entry name" value="ATP-DEPENDENT DNA HELICASE Q1"/>
    <property type="match status" value="1"/>
</dbReference>